<comment type="caution">
    <text evidence="1">The sequence shown here is derived from an EMBL/GenBank/DDBJ whole genome shotgun (WGS) entry which is preliminary data.</text>
</comment>
<dbReference type="RefSeq" id="WP_209769666.1">
    <property type="nucleotide sequence ID" value="NZ_JAGINP010000020.1"/>
</dbReference>
<dbReference type="EMBL" id="JAGINP010000020">
    <property type="protein sequence ID" value="MBP2295251.1"/>
    <property type="molecule type" value="Genomic_DNA"/>
</dbReference>
<evidence type="ECO:0000313" key="1">
    <source>
        <dbReference type="EMBL" id="MBP2295251.1"/>
    </source>
</evidence>
<sequence>MPQNDDTLVSEAIALSLFAAGLPGVAERNTRFANLRDALARIATQNPKSAAEIQFLVDAFRPSPQSLAALRDFIDRIGAQADGTLIDMAHHLLNAAPAAGPAATGATAIEIENRADTSGVSSEVNVIKGGTVDQRKSITGKVFNMNVGGEKVQVNNGDTITNNFTF</sequence>
<organism evidence="1 2">
    <name type="scientific">Azospirillum rugosum</name>
    <dbReference type="NCBI Taxonomy" id="416170"/>
    <lineage>
        <taxon>Bacteria</taxon>
        <taxon>Pseudomonadati</taxon>
        <taxon>Pseudomonadota</taxon>
        <taxon>Alphaproteobacteria</taxon>
        <taxon>Rhodospirillales</taxon>
        <taxon>Azospirillaceae</taxon>
        <taxon>Azospirillum</taxon>
    </lineage>
</organism>
<reference evidence="1 2" key="1">
    <citation type="submission" date="2021-03" db="EMBL/GenBank/DDBJ databases">
        <title>Genomic Encyclopedia of Type Strains, Phase III (KMG-III): the genomes of soil and plant-associated and newly described type strains.</title>
        <authorList>
            <person name="Whitman W."/>
        </authorList>
    </citation>
    <scope>NUCLEOTIDE SEQUENCE [LARGE SCALE GENOMIC DNA]</scope>
    <source>
        <strain evidence="1 2">IMMIB AFH-6</strain>
    </source>
</reference>
<gene>
    <name evidence="1" type="ORF">J2851_005054</name>
</gene>
<protein>
    <submittedName>
        <fullName evidence="1">Uncharacterized protein</fullName>
    </submittedName>
</protein>
<dbReference type="Proteomes" id="UP000781958">
    <property type="component" value="Unassembled WGS sequence"/>
</dbReference>
<accession>A0ABS4SRQ8</accession>
<proteinExistence type="predicted"/>
<keyword evidence="2" id="KW-1185">Reference proteome</keyword>
<evidence type="ECO:0000313" key="2">
    <source>
        <dbReference type="Proteomes" id="UP000781958"/>
    </source>
</evidence>
<name>A0ABS4SRQ8_9PROT</name>